<feature type="region of interest" description="Disordered" evidence="1">
    <location>
        <begin position="518"/>
        <end position="563"/>
    </location>
</feature>
<evidence type="ECO:0000313" key="3">
    <source>
        <dbReference type="EMBL" id="SQH72946.1"/>
    </source>
</evidence>
<protein>
    <recommendedName>
        <fullName evidence="5">LTD domain-containing protein</fullName>
    </recommendedName>
</protein>
<proteinExistence type="predicted"/>
<evidence type="ECO:0008006" key="5">
    <source>
        <dbReference type="Google" id="ProtNLM"/>
    </source>
</evidence>
<dbReference type="Proteomes" id="UP000249300">
    <property type="component" value="Chromosome 1"/>
</dbReference>
<accession>A0A2X4PG85</accession>
<evidence type="ECO:0000256" key="1">
    <source>
        <dbReference type="SAM" id="MobiDB-lite"/>
    </source>
</evidence>
<dbReference type="EMBL" id="LS483447">
    <property type="protein sequence ID" value="SQH72946.1"/>
    <property type="molecule type" value="Genomic_DNA"/>
</dbReference>
<reference evidence="3 4" key="1">
    <citation type="submission" date="2018-06" db="EMBL/GenBank/DDBJ databases">
        <authorList>
            <consortium name="Pathogen Informatics"/>
            <person name="Doyle S."/>
        </authorList>
    </citation>
    <scope>NUCLEOTIDE SEQUENCE [LARGE SCALE GENOMIC DNA]</scope>
    <source>
        <strain evidence="3 4">NCTC12858</strain>
    </source>
</reference>
<feature type="chain" id="PRO_5015970850" description="LTD domain-containing protein" evidence="2">
    <location>
        <begin position="29"/>
        <end position="655"/>
    </location>
</feature>
<feature type="compositionally biased region" description="Basic and acidic residues" evidence="1">
    <location>
        <begin position="551"/>
        <end position="562"/>
    </location>
</feature>
<name>A0A2X4PG85_9PORP</name>
<organism evidence="3 4">
    <name type="scientific">Porphyromonas crevioricanis</name>
    <dbReference type="NCBI Taxonomy" id="393921"/>
    <lineage>
        <taxon>Bacteria</taxon>
        <taxon>Pseudomonadati</taxon>
        <taxon>Bacteroidota</taxon>
        <taxon>Bacteroidia</taxon>
        <taxon>Bacteroidales</taxon>
        <taxon>Porphyromonadaceae</taxon>
        <taxon>Porphyromonas</taxon>
    </lineage>
</organism>
<feature type="signal peptide" evidence="2">
    <location>
        <begin position="1"/>
        <end position="28"/>
    </location>
</feature>
<sequence>MKYFNRQYLFYKFLLISLLVCSSTSLLAQHNPTEQQLLQHHLVQHELAQYQSAQHNLAQDNLAQHHLLQHNLTQDNLTQYHLLQHNLARHHLALHSLAQHNSIQNETIRSEYSHITASFSFPLGNSQLDRAENSGDNKKWECNFDQAKDYPEQWQGNLDHFCIKQGRLLHKGLEINGSRLSYLNSSTPIDKYMSWEGNLEMRQKASARHHVYFLLYPYHEMEDTEEKFVALSFGRTERMIRLVTVSLEDMGDKKYKLREEGTLISDSRHIVEAGEQFWFKVYYSANQGWKLWIKTESEPVGGIAVGQSLYLPPVPSIQGQLGIAVSYTNRSRESVWIDGLKVSASSSPMDIPGVDPSKEDEQEPTDPGNTTDMELIRINEIMANPLKGSAEYIELYNGSEKAIKGDRLAIGIVRNGEVKTLYPLPKGVLLPPQDYIVLSEDADLVAASYPFAIRNRIHTLPYWPRLSNKGCSIALILMGEEYLGIDQAEYSTAYFEKELKSKAGVAAEKVSPLLDGETSSTWRSALPPHYASPGLPNTRAEKGPNTPLPDIGEKEGEKERAEGSVSLQTLMKRFVQMLKDDKSLTAEIRVYTLDGRSIRRFGHEQCMRLTTLLEHPLFNPGKAMRLQPGNYLLVLDVKDGKETKQLGYSHFLIQD</sequence>
<dbReference type="AlphaFoldDB" id="A0A2X4PG85"/>
<evidence type="ECO:0000256" key="2">
    <source>
        <dbReference type="SAM" id="SignalP"/>
    </source>
</evidence>
<keyword evidence="2" id="KW-0732">Signal</keyword>
<dbReference type="KEGG" id="pcre:NCTC12858_00781"/>
<keyword evidence="4" id="KW-1185">Reference proteome</keyword>
<evidence type="ECO:0000313" key="4">
    <source>
        <dbReference type="Proteomes" id="UP000249300"/>
    </source>
</evidence>
<feature type="region of interest" description="Disordered" evidence="1">
    <location>
        <begin position="347"/>
        <end position="371"/>
    </location>
</feature>
<gene>
    <name evidence="3" type="ORF">NCTC12858_00781</name>
</gene>